<dbReference type="GO" id="GO:0043596">
    <property type="term" value="C:nuclear replication fork"/>
    <property type="evidence" value="ECO:0007669"/>
    <property type="project" value="TreeGrafter"/>
</dbReference>
<dbReference type="Proteomes" id="UP001177003">
    <property type="component" value="Chromosome 4"/>
</dbReference>
<dbReference type="PANTHER" id="PTHR19932">
    <property type="entry name" value="WD REPEAT AND HMG-BOX DNA BINDING PROTEIN"/>
    <property type="match status" value="1"/>
</dbReference>
<keyword evidence="3" id="KW-0677">Repeat</keyword>
<dbReference type="EMBL" id="OX465080">
    <property type="protein sequence ID" value="CAI9281546.1"/>
    <property type="molecule type" value="Genomic_DNA"/>
</dbReference>
<feature type="compositionally biased region" description="Polar residues" evidence="6">
    <location>
        <begin position="896"/>
        <end position="912"/>
    </location>
</feature>
<comment type="subcellular location">
    <subcellularLocation>
        <location evidence="1">Nucleus</location>
    </subcellularLocation>
</comment>
<dbReference type="GO" id="GO:0003682">
    <property type="term" value="F:chromatin binding"/>
    <property type="evidence" value="ECO:0007669"/>
    <property type="project" value="TreeGrafter"/>
</dbReference>
<dbReference type="AlphaFoldDB" id="A0AA36E3F1"/>
<dbReference type="PROSITE" id="PS00678">
    <property type="entry name" value="WD_REPEATS_1"/>
    <property type="match status" value="1"/>
</dbReference>
<evidence type="ECO:0000256" key="2">
    <source>
        <dbReference type="ARBA" id="ARBA00022574"/>
    </source>
</evidence>
<dbReference type="Pfam" id="PF24817">
    <property type="entry name" value="WD40_WDHD1_1st"/>
    <property type="match status" value="1"/>
</dbReference>
<dbReference type="InterPro" id="IPR057646">
    <property type="entry name" value="WD40_WDHD1_1st"/>
</dbReference>
<dbReference type="InterPro" id="IPR015943">
    <property type="entry name" value="WD40/YVTN_repeat-like_dom_sf"/>
</dbReference>
<evidence type="ECO:0000313" key="11">
    <source>
        <dbReference type="Proteomes" id="UP001177003"/>
    </source>
</evidence>
<evidence type="ECO:0000256" key="3">
    <source>
        <dbReference type="ARBA" id="ARBA00022737"/>
    </source>
</evidence>
<feature type="domain" description="WDHD1/CFT4 helical bundle" evidence="8">
    <location>
        <begin position="716"/>
        <end position="820"/>
    </location>
</feature>
<dbReference type="InterPro" id="IPR048591">
    <property type="entry name" value="WDHD1/CFT4_hel"/>
</dbReference>
<dbReference type="GO" id="GO:0000278">
    <property type="term" value="P:mitotic cell cycle"/>
    <property type="evidence" value="ECO:0007669"/>
    <property type="project" value="TreeGrafter"/>
</dbReference>
<accession>A0AA36E3F1</accession>
<protein>
    <recommendedName>
        <fullName evidence="12">Minichromosome loss protein Mcl1 middle region domain-containing protein</fullName>
    </recommendedName>
</protein>
<feature type="repeat" description="WD" evidence="5">
    <location>
        <begin position="57"/>
        <end position="98"/>
    </location>
</feature>
<feature type="repeat" description="WD" evidence="5">
    <location>
        <begin position="233"/>
        <end position="274"/>
    </location>
</feature>
<evidence type="ECO:0000256" key="5">
    <source>
        <dbReference type="PROSITE-ProRule" id="PRU00221"/>
    </source>
</evidence>
<dbReference type="SMART" id="SM00320">
    <property type="entry name" value="WD40"/>
    <property type="match status" value="7"/>
</dbReference>
<keyword evidence="4" id="KW-0539">Nucleus</keyword>
<evidence type="ECO:0000256" key="6">
    <source>
        <dbReference type="SAM" id="MobiDB-lite"/>
    </source>
</evidence>
<evidence type="ECO:0000313" key="10">
    <source>
        <dbReference type="EMBL" id="CAI9281546.1"/>
    </source>
</evidence>
<dbReference type="InterPro" id="IPR001680">
    <property type="entry name" value="WD40_rpt"/>
</dbReference>
<feature type="domain" description="WDHD1 first WD40" evidence="9">
    <location>
        <begin position="23"/>
        <end position="304"/>
    </location>
</feature>
<gene>
    <name evidence="10" type="ORF">LSALG_LOCUS21238</name>
</gene>
<evidence type="ECO:0000256" key="1">
    <source>
        <dbReference type="ARBA" id="ARBA00004123"/>
    </source>
</evidence>
<dbReference type="PROSITE" id="PS50294">
    <property type="entry name" value="WD_REPEATS_REGION"/>
    <property type="match status" value="3"/>
</dbReference>
<dbReference type="PANTHER" id="PTHR19932:SF10">
    <property type="entry name" value="WD REPEAT AND HMG-BOX DNA-BINDING PROTEIN 1"/>
    <property type="match status" value="1"/>
</dbReference>
<dbReference type="PROSITE" id="PS50082">
    <property type="entry name" value="WD_REPEATS_2"/>
    <property type="match status" value="3"/>
</dbReference>
<reference evidence="10" key="1">
    <citation type="submission" date="2023-04" db="EMBL/GenBank/DDBJ databases">
        <authorList>
            <person name="Vijverberg K."/>
            <person name="Xiong W."/>
            <person name="Schranz E."/>
        </authorList>
    </citation>
    <scope>NUCLEOTIDE SEQUENCE</scope>
</reference>
<dbReference type="InterPro" id="IPR019775">
    <property type="entry name" value="WD40_repeat_CS"/>
</dbReference>
<dbReference type="InterPro" id="IPR022100">
    <property type="entry name" value="WDHD1/CFT4_beta-prop_2nd"/>
</dbReference>
<feature type="region of interest" description="Disordered" evidence="6">
    <location>
        <begin position="342"/>
        <end position="411"/>
    </location>
</feature>
<feature type="domain" description="WDHD1/CFT4 second beta-propeller" evidence="7">
    <location>
        <begin position="424"/>
        <end position="707"/>
    </location>
</feature>
<sequence length="938" mass="103256">MKIRSMKLREAHKSNGVSSYCTILWDLTAEHIVTASSSDASISIHDALLPSNTPRFLRNHRDGVTTLALSPNSSCLASGSSDRSVKLYKFPGGEFESNITRFTLPIRALSFNRSGTMLAAGGDDDGIKLINTIDGSVARVLKGHRGSITSISFDPKSEYLASVDSFGTVIIWELQSGTTLHTLKNISHNTPPDFTTLSALSWSPDGEMLAVSGLKNDVVMYDRDTAEKLFTLKGEHTQPVCFLAFSLNGKYISTSGLDKQVLIWDVAKKQDIERQKFEEVISCMTWKPHGNALAVIDVMGKYGVWDSVVPSSMSSPTEGGPTLDSKKSDGLLFFDEEEKEISTSGSMSDHGEEEDSFMNSEQPTRKRLRSFKYDEDSDDDVNDMSLLPKVESNKKRSTADVANMKNGKGTQTGVVAVTGPKMQEAFQPGVTPVQSGKRRFLCYNMLGSITTMEHDGYSHIEIDFHDTGRGPRVPAMTDYFGFTMASLNENGSVFANPCKGDKNMSTLMYRPFRSWANNSEWSMRFEEEEVKAVALGTSWVAAVTSLNFLRIYTDGGLQRHVVSLDGPVVTASGFGDELAVVTHSSPSLPSNEQMLEFRVLNVPNGTQSIRGKLALTPGSVLTWFGFSEEGQLTSFDSMGVLRVFSNQYGGSWFPLFSASKLKKKDESYWVVGLNKTNLFCVLCKSPDKFPQAAPKPVLTLLDLSIPLASSDLGAEALENEFILSNMHLSQIQRKIEEKEATGDDDTTSLEDEAFNIETALDRCILRLIASCCNGDKLVRAIELVKLLSLEKSVRGAIKLVTALKLPNLAERFNTILEERLLKEEAIETVCVNNTTTKTFVSPEIVKGQECVNEVQLTSPSFLKKKSTENSTNPKIGNKVVEVKEATKSESKGLVKKSSNGEVSQQRSTNPFVKSSNNQEKEKSSSVFDSLKKFKKNEK</sequence>
<proteinExistence type="predicted"/>
<evidence type="ECO:0008006" key="12">
    <source>
        <dbReference type="Google" id="ProtNLM"/>
    </source>
</evidence>
<evidence type="ECO:0000259" key="9">
    <source>
        <dbReference type="Pfam" id="PF24817"/>
    </source>
</evidence>
<dbReference type="CDD" id="cd00200">
    <property type="entry name" value="WD40"/>
    <property type="match status" value="1"/>
</dbReference>
<name>A0AA36E3F1_LACSI</name>
<evidence type="ECO:0000259" key="8">
    <source>
        <dbReference type="Pfam" id="PF20946"/>
    </source>
</evidence>
<dbReference type="GO" id="GO:0006281">
    <property type="term" value="P:DNA repair"/>
    <property type="evidence" value="ECO:0007669"/>
    <property type="project" value="TreeGrafter"/>
</dbReference>
<dbReference type="GO" id="GO:0006261">
    <property type="term" value="P:DNA-templated DNA replication"/>
    <property type="evidence" value="ECO:0007669"/>
    <property type="project" value="TreeGrafter"/>
</dbReference>
<keyword evidence="2 5" id="KW-0853">WD repeat</keyword>
<dbReference type="SUPFAM" id="SSF50978">
    <property type="entry name" value="WD40 repeat-like"/>
    <property type="match status" value="1"/>
</dbReference>
<evidence type="ECO:0000259" key="7">
    <source>
        <dbReference type="Pfam" id="PF12341"/>
    </source>
</evidence>
<dbReference type="Pfam" id="PF12341">
    <property type="entry name" value="Mcl1_mid"/>
    <property type="match status" value="1"/>
</dbReference>
<dbReference type="InterPro" id="IPR036322">
    <property type="entry name" value="WD40_repeat_dom_sf"/>
</dbReference>
<organism evidence="10 11">
    <name type="scientific">Lactuca saligna</name>
    <name type="common">Willowleaf lettuce</name>
    <dbReference type="NCBI Taxonomy" id="75948"/>
    <lineage>
        <taxon>Eukaryota</taxon>
        <taxon>Viridiplantae</taxon>
        <taxon>Streptophyta</taxon>
        <taxon>Embryophyta</taxon>
        <taxon>Tracheophyta</taxon>
        <taxon>Spermatophyta</taxon>
        <taxon>Magnoliopsida</taxon>
        <taxon>eudicotyledons</taxon>
        <taxon>Gunneridae</taxon>
        <taxon>Pentapetalae</taxon>
        <taxon>asterids</taxon>
        <taxon>campanulids</taxon>
        <taxon>Asterales</taxon>
        <taxon>Asteraceae</taxon>
        <taxon>Cichorioideae</taxon>
        <taxon>Cichorieae</taxon>
        <taxon>Lactucinae</taxon>
        <taxon>Lactuca</taxon>
    </lineage>
</organism>
<feature type="repeat" description="WD" evidence="5">
    <location>
        <begin position="141"/>
        <end position="182"/>
    </location>
</feature>
<dbReference type="Gene3D" id="2.130.10.10">
    <property type="entry name" value="YVTN repeat-like/Quinoprotein amine dehydrogenase"/>
    <property type="match status" value="2"/>
</dbReference>
<keyword evidence="11" id="KW-1185">Reference proteome</keyword>
<dbReference type="Pfam" id="PF20946">
    <property type="entry name" value="Ctf4_C"/>
    <property type="match status" value="1"/>
</dbReference>
<feature type="region of interest" description="Disordered" evidence="6">
    <location>
        <begin position="887"/>
        <end position="938"/>
    </location>
</feature>
<evidence type="ECO:0000256" key="4">
    <source>
        <dbReference type="ARBA" id="ARBA00023242"/>
    </source>
</evidence>